<dbReference type="SUPFAM" id="SSF51230">
    <property type="entry name" value="Single hybrid motif"/>
    <property type="match status" value="1"/>
</dbReference>
<dbReference type="PROSITE" id="PS00188">
    <property type="entry name" value="BIOTIN"/>
    <property type="match status" value="1"/>
</dbReference>
<dbReference type="Gene3D" id="2.40.50.100">
    <property type="match status" value="1"/>
</dbReference>
<evidence type="ECO:0000256" key="1">
    <source>
        <dbReference type="ARBA" id="ARBA00003761"/>
    </source>
</evidence>
<dbReference type="PROSITE" id="PS50968">
    <property type="entry name" value="BIOTINYL_LIPOYL"/>
    <property type="match status" value="1"/>
</dbReference>
<feature type="domain" description="Lipoyl-binding" evidence="10">
    <location>
        <begin position="73"/>
        <end position="149"/>
    </location>
</feature>
<evidence type="ECO:0000259" key="10">
    <source>
        <dbReference type="PROSITE" id="PS50968"/>
    </source>
</evidence>
<dbReference type="EMBL" id="CP123443">
    <property type="protein sequence ID" value="WGK69318.1"/>
    <property type="molecule type" value="Genomic_DNA"/>
</dbReference>
<evidence type="ECO:0000256" key="9">
    <source>
        <dbReference type="RuleBase" id="RU364072"/>
    </source>
</evidence>
<comment type="function">
    <text evidence="1 9">This protein is a component of the acetyl coenzyme A carboxylase complex; first, biotin carboxylase catalyzes the carboxylation of the carrier protein and then the transcarboxylase transfers the carboxyl group to form malonyl-CoA.</text>
</comment>
<evidence type="ECO:0000256" key="4">
    <source>
        <dbReference type="ARBA" id="ARBA00022516"/>
    </source>
</evidence>
<dbReference type="CDD" id="cd06850">
    <property type="entry name" value="biotinyl_domain"/>
    <property type="match status" value="1"/>
</dbReference>
<dbReference type="InterPro" id="IPR001249">
    <property type="entry name" value="AcCoA_biotinCC"/>
</dbReference>
<dbReference type="GO" id="GO:0003989">
    <property type="term" value="F:acetyl-CoA carboxylase activity"/>
    <property type="evidence" value="ECO:0007669"/>
    <property type="project" value="UniProtKB-EC"/>
</dbReference>
<dbReference type="NCBIfam" id="TIGR00531">
    <property type="entry name" value="BCCP"/>
    <property type="match status" value="1"/>
</dbReference>
<dbReference type="PANTHER" id="PTHR45266:SF3">
    <property type="entry name" value="OXALOACETATE DECARBOXYLASE ALPHA CHAIN"/>
    <property type="match status" value="1"/>
</dbReference>
<evidence type="ECO:0000256" key="7">
    <source>
        <dbReference type="ARBA" id="ARBA00023160"/>
    </source>
</evidence>
<keyword evidence="12" id="KW-1185">Reference proteome</keyword>
<keyword evidence="6 9" id="KW-0443">Lipid metabolism</keyword>
<dbReference type="InterPro" id="IPR000089">
    <property type="entry name" value="Biotin_lipoyl"/>
</dbReference>
<keyword evidence="7 9" id="KW-0275">Fatty acid biosynthesis</keyword>
<name>A0ABY8MHE5_9SPIO</name>
<dbReference type="Pfam" id="PF00364">
    <property type="entry name" value="Biotin_lipoyl"/>
    <property type="match status" value="1"/>
</dbReference>
<organism evidence="11 12">
    <name type="scientific">Candidatus Haliotispira prima</name>
    <dbReference type="NCBI Taxonomy" id="3034016"/>
    <lineage>
        <taxon>Bacteria</taxon>
        <taxon>Pseudomonadati</taxon>
        <taxon>Spirochaetota</taxon>
        <taxon>Spirochaetia</taxon>
        <taxon>Spirochaetales</taxon>
        <taxon>Spirochaetaceae</taxon>
        <taxon>Candidatus Haliotispira</taxon>
    </lineage>
</organism>
<dbReference type="Proteomes" id="UP001228690">
    <property type="component" value="Chromosome"/>
</dbReference>
<keyword evidence="11" id="KW-0436">Ligase</keyword>
<keyword evidence="5 9" id="KW-0276">Fatty acid metabolism</keyword>
<evidence type="ECO:0000313" key="11">
    <source>
        <dbReference type="EMBL" id="WGK69318.1"/>
    </source>
</evidence>
<evidence type="ECO:0000313" key="12">
    <source>
        <dbReference type="Proteomes" id="UP001228690"/>
    </source>
</evidence>
<gene>
    <name evidence="11" type="primary">accB</name>
    <name evidence="11" type="ORF">P0082_00235</name>
</gene>
<dbReference type="InterPro" id="IPR001882">
    <property type="entry name" value="Biotin_BS"/>
</dbReference>
<dbReference type="PANTHER" id="PTHR45266">
    <property type="entry name" value="OXALOACETATE DECARBOXYLASE ALPHA CHAIN"/>
    <property type="match status" value="1"/>
</dbReference>
<accession>A0ABY8MHE5</accession>
<evidence type="ECO:0000256" key="6">
    <source>
        <dbReference type="ARBA" id="ARBA00023098"/>
    </source>
</evidence>
<sequence length="151" mass="16233">MDKEFLYDLMAEFEKRDIQELSFETEQGSVHLLKAGAVAREAAGSSAAVPVAATSETVVSVAGAGETVAGAGGELVKAPIVGNFYRQPAPDAPYFVNEGDRVSKGQTICILEAMKLMNELEAEFDCEIVKVLVDNGTMVQFDTPLFEVKRV</sequence>
<dbReference type="RefSeq" id="WP_326927501.1">
    <property type="nucleotide sequence ID" value="NZ_CP123443.1"/>
</dbReference>
<protein>
    <recommendedName>
        <fullName evidence="3 9">Biotin carboxyl carrier protein of acetyl-CoA carboxylase</fullName>
    </recommendedName>
</protein>
<dbReference type="PRINTS" id="PR01071">
    <property type="entry name" value="ACOABIOTINCC"/>
</dbReference>
<proteinExistence type="predicted"/>
<dbReference type="InterPro" id="IPR050709">
    <property type="entry name" value="Biotin_Carboxyl_Carrier/Decarb"/>
</dbReference>
<dbReference type="InterPro" id="IPR011053">
    <property type="entry name" value="Single_hybrid_motif"/>
</dbReference>
<evidence type="ECO:0000256" key="3">
    <source>
        <dbReference type="ARBA" id="ARBA00017562"/>
    </source>
</evidence>
<reference evidence="11 12" key="1">
    <citation type="submission" date="2023-04" db="EMBL/GenBank/DDBJ databases">
        <title>Spirochaete genome identified in red abalone sample constitutes a novel genus.</title>
        <authorList>
            <person name="Sharma S.P."/>
            <person name="Purcell C.M."/>
            <person name="Hyde J.R."/>
            <person name="Severin A.J."/>
        </authorList>
    </citation>
    <scope>NUCLEOTIDE SEQUENCE [LARGE SCALE GENOMIC DNA]</scope>
    <source>
        <strain evidence="11 12">SP-2023</strain>
    </source>
</reference>
<keyword evidence="4 9" id="KW-0444">Lipid biosynthesis</keyword>
<evidence type="ECO:0000256" key="2">
    <source>
        <dbReference type="ARBA" id="ARBA00005194"/>
    </source>
</evidence>
<evidence type="ECO:0000256" key="5">
    <source>
        <dbReference type="ARBA" id="ARBA00022832"/>
    </source>
</evidence>
<comment type="pathway">
    <text evidence="2 9">Lipid metabolism; fatty acid biosynthesis.</text>
</comment>
<evidence type="ECO:0000256" key="8">
    <source>
        <dbReference type="ARBA" id="ARBA00023267"/>
    </source>
</evidence>
<keyword evidence="8 9" id="KW-0092">Biotin</keyword>